<evidence type="ECO:0000313" key="2">
    <source>
        <dbReference type="Proteomes" id="UP000007801"/>
    </source>
</evidence>
<reference evidence="1 2" key="1">
    <citation type="journal article" date="2007" name="Nature">
        <title>Evolution of genes and genomes on the Drosophila phylogeny.</title>
        <authorList>
            <consortium name="Drosophila 12 Genomes Consortium"/>
            <person name="Clark A.G."/>
            <person name="Eisen M.B."/>
            <person name="Smith D.R."/>
            <person name="Bergman C.M."/>
            <person name="Oliver B."/>
            <person name="Markow T.A."/>
            <person name="Kaufman T.C."/>
            <person name="Kellis M."/>
            <person name="Gelbart W."/>
            <person name="Iyer V.N."/>
            <person name="Pollard D.A."/>
            <person name="Sackton T.B."/>
            <person name="Larracuente A.M."/>
            <person name="Singh N.D."/>
            <person name="Abad J.P."/>
            <person name="Abt D.N."/>
            <person name="Adryan B."/>
            <person name="Aguade M."/>
            <person name="Akashi H."/>
            <person name="Anderson W.W."/>
            <person name="Aquadro C.F."/>
            <person name="Ardell D.H."/>
            <person name="Arguello R."/>
            <person name="Artieri C.G."/>
            <person name="Barbash D.A."/>
            <person name="Barker D."/>
            <person name="Barsanti P."/>
            <person name="Batterham P."/>
            <person name="Batzoglou S."/>
            <person name="Begun D."/>
            <person name="Bhutkar A."/>
            <person name="Blanco E."/>
            <person name="Bosak S.A."/>
            <person name="Bradley R.K."/>
            <person name="Brand A.D."/>
            <person name="Brent M.R."/>
            <person name="Brooks A.N."/>
            <person name="Brown R.H."/>
            <person name="Butlin R.K."/>
            <person name="Caggese C."/>
            <person name="Calvi B.R."/>
            <person name="Bernardo de Carvalho A."/>
            <person name="Caspi A."/>
            <person name="Castrezana S."/>
            <person name="Celniker S.E."/>
            <person name="Chang J.L."/>
            <person name="Chapple C."/>
            <person name="Chatterji S."/>
            <person name="Chinwalla A."/>
            <person name="Civetta A."/>
            <person name="Clifton S.W."/>
            <person name="Comeron J.M."/>
            <person name="Costello J.C."/>
            <person name="Coyne J.A."/>
            <person name="Daub J."/>
            <person name="David R.G."/>
            <person name="Delcher A.L."/>
            <person name="Delehaunty K."/>
            <person name="Do C.B."/>
            <person name="Ebling H."/>
            <person name="Edwards K."/>
            <person name="Eickbush T."/>
            <person name="Evans J.D."/>
            <person name="Filipski A."/>
            <person name="Findeiss S."/>
            <person name="Freyhult E."/>
            <person name="Fulton L."/>
            <person name="Fulton R."/>
            <person name="Garcia A.C."/>
            <person name="Gardiner A."/>
            <person name="Garfield D.A."/>
            <person name="Garvin B.E."/>
            <person name="Gibson G."/>
            <person name="Gilbert D."/>
            <person name="Gnerre S."/>
            <person name="Godfrey J."/>
            <person name="Good R."/>
            <person name="Gotea V."/>
            <person name="Gravely B."/>
            <person name="Greenberg A.J."/>
            <person name="Griffiths-Jones S."/>
            <person name="Gross S."/>
            <person name="Guigo R."/>
            <person name="Gustafson E.A."/>
            <person name="Haerty W."/>
            <person name="Hahn M.W."/>
            <person name="Halligan D.L."/>
            <person name="Halpern A.L."/>
            <person name="Halter G.M."/>
            <person name="Han M.V."/>
            <person name="Heger A."/>
            <person name="Hillier L."/>
            <person name="Hinrichs A.S."/>
            <person name="Holmes I."/>
            <person name="Hoskins R.A."/>
            <person name="Hubisz M.J."/>
            <person name="Hultmark D."/>
            <person name="Huntley M.A."/>
            <person name="Jaffe D.B."/>
            <person name="Jagadeeshan S."/>
            <person name="Jeck W.R."/>
            <person name="Johnson J."/>
            <person name="Jones C.D."/>
            <person name="Jordan W.C."/>
            <person name="Karpen G.H."/>
            <person name="Kataoka E."/>
            <person name="Keightley P.D."/>
            <person name="Kheradpour P."/>
            <person name="Kirkness E.F."/>
            <person name="Koerich L.B."/>
            <person name="Kristiansen K."/>
            <person name="Kudrna D."/>
            <person name="Kulathinal R.J."/>
            <person name="Kumar S."/>
            <person name="Kwok R."/>
            <person name="Lander E."/>
            <person name="Langley C.H."/>
            <person name="Lapoint R."/>
            <person name="Lazzaro B.P."/>
            <person name="Lee S.J."/>
            <person name="Levesque L."/>
            <person name="Li R."/>
            <person name="Lin C.F."/>
            <person name="Lin M.F."/>
            <person name="Lindblad-Toh K."/>
            <person name="Llopart A."/>
            <person name="Long M."/>
            <person name="Low L."/>
            <person name="Lozovsky E."/>
            <person name="Lu J."/>
            <person name="Luo M."/>
            <person name="Machado C.A."/>
            <person name="Makalowski W."/>
            <person name="Marzo M."/>
            <person name="Matsuda M."/>
            <person name="Matzkin L."/>
            <person name="McAllister B."/>
            <person name="McBride C.S."/>
            <person name="McKernan B."/>
            <person name="McKernan K."/>
            <person name="Mendez-Lago M."/>
            <person name="Minx P."/>
            <person name="Mollenhauer M.U."/>
            <person name="Montooth K."/>
            <person name="Mount S.M."/>
            <person name="Mu X."/>
            <person name="Myers E."/>
            <person name="Negre B."/>
            <person name="Newfeld S."/>
            <person name="Nielsen R."/>
            <person name="Noor M.A."/>
            <person name="O'Grady P."/>
            <person name="Pachter L."/>
            <person name="Papaceit M."/>
            <person name="Parisi M.J."/>
            <person name="Parisi M."/>
            <person name="Parts L."/>
            <person name="Pedersen J.S."/>
            <person name="Pesole G."/>
            <person name="Phillippy A.M."/>
            <person name="Ponting C.P."/>
            <person name="Pop M."/>
            <person name="Porcelli D."/>
            <person name="Powell J.R."/>
            <person name="Prohaska S."/>
            <person name="Pruitt K."/>
            <person name="Puig M."/>
            <person name="Quesneville H."/>
            <person name="Ram K.R."/>
            <person name="Rand D."/>
            <person name="Rasmussen M.D."/>
            <person name="Reed L.K."/>
            <person name="Reenan R."/>
            <person name="Reily A."/>
            <person name="Remington K.A."/>
            <person name="Rieger T.T."/>
            <person name="Ritchie M.G."/>
            <person name="Robin C."/>
            <person name="Rogers Y.H."/>
            <person name="Rohde C."/>
            <person name="Rozas J."/>
            <person name="Rubenfield M.J."/>
            <person name="Ruiz A."/>
            <person name="Russo S."/>
            <person name="Salzberg S.L."/>
            <person name="Sanchez-Gracia A."/>
            <person name="Saranga D.J."/>
            <person name="Sato H."/>
            <person name="Schaeffer S.W."/>
            <person name="Schatz M.C."/>
            <person name="Schlenke T."/>
            <person name="Schwartz R."/>
            <person name="Segarra C."/>
            <person name="Singh R.S."/>
            <person name="Sirot L."/>
            <person name="Sirota M."/>
            <person name="Sisneros N.B."/>
            <person name="Smith C.D."/>
            <person name="Smith T.F."/>
            <person name="Spieth J."/>
            <person name="Stage D.E."/>
            <person name="Stark A."/>
            <person name="Stephan W."/>
            <person name="Strausberg R.L."/>
            <person name="Strempel S."/>
            <person name="Sturgill D."/>
            <person name="Sutton G."/>
            <person name="Sutton G.G."/>
            <person name="Tao W."/>
            <person name="Teichmann S."/>
            <person name="Tobari Y.N."/>
            <person name="Tomimura Y."/>
            <person name="Tsolas J.M."/>
            <person name="Valente V.L."/>
            <person name="Venter E."/>
            <person name="Venter J.C."/>
            <person name="Vicario S."/>
            <person name="Vieira F.G."/>
            <person name="Vilella A.J."/>
            <person name="Villasante A."/>
            <person name="Walenz B."/>
            <person name="Wang J."/>
            <person name="Wasserman M."/>
            <person name="Watts T."/>
            <person name="Wilson D."/>
            <person name="Wilson R.K."/>
            <person name="Wing R.A."/>
            <person name="Wolfner M.F."/>
            <person name="Wong A."/>
            <person name="Wong G.K."/>
            <person name="Wu C.I."/>
            <person name="Wu G."/>
            <person name="Yamamoto D."/>
            <person name="Yang H.P."/>
            <person name="Yang S.P."/>
            <person name="Yorke J.A."/>
            <person name="Yoshida K."/>
            <person name="Zdobnov E."/>
            <person name="Zhang P."/>
            <person name="Zhang Y."/>
            <person name="Zimin A.V."/>
            <person name="Baldwin J."/>
            <person name="Abdouelleil A."/>
            <person name="Abdulkadir J."/>
            <person name="Abebe A."/>
            <person name="Abera B."/>
            <person name="Abreu J."/>
            <person name="Acer S.C."/>
            <person name="Aftuck L."/>
            <person name="Alexander A."/>
            <person name="An P."/>
            <person name="Anderson E."/>
            <person name="Anderson S."/>
            <person name="Arachi H."/>
            <person name="Azer M."/>
            <person name="Bachantsang P."/>
            <person name="Barry A."/>
            <person name="Bayul T."/>
            <person name="Berlin A."/>
            <person name="Bessette D."/>
            <person name="Bloom T."/>
            <person name="Blye J."/>
            <person name="Boguslavskiy L."/>
            <person name="Bonnet C."/>
            <person name="Boukhgalter B."/>
            <person name="Bourzgui I."/>
            <person name="Brown A."/>
            <person name="Cahill P."/>
            <person name="Channer S."/>
            <person name="Cheshatsang Y."/>
            <person name="Chuda L."/>
            <person name="Citroen M."/>
            <person name="Collymore A."/>
            <person name="Cooke P."/>
            <person name="Costello M."/>
            <person name="D'Aco K."/>
            <person name="Daza R."/>
            <person name="De Haan G."/>
            <person name="DeGray S."/>
            <person name="DeMaso C."/>
            <person name="Dhargay N."/>
            <person name="Dooley K."/>
            <person name="Dooley E."/>
            <person name="Doricent M."/>
            <person name="Dorje P."/>
            <person name="Dorjee K."/>
            <person name="Dupes A."/>
            <person name="Elong R."/>
            <person name="Falk J."/>
            <person name="Farina A."/>
            <person name="Faro S."/>
            <person name="Ferguson D."/>
            <person name="Fisher S."/>
            <person name="Foley C.D."/>
            <person name="Franke A."/>
            <person name="Friedrich D."/>
            <person name="Gadbois L."/>
            <person name="Gearin G."/>
            <person name="Gearin C.R."/>
            <person name="Giannoukos G."/>
            <person name="Goode T."/>
            <person name="Graham J."/>
            <person name="Grandbois E."/>
            <person name="Grewal S."/>
            <person name="Gyaltsen K."/>
            <person name="Hafez N."/>
            <person name="Hagos B."/>
            <person name="Hall J."/>
            <person name="Henson C."/>
            <person name="Hollinger A."/>
            <person name="Honan T."/>
            <person name="Huard M.D."/>
            <person name="Hughes L."/>
            <person name="Hurhula B."/>
            <person name="Husby M.E."/>
            <person name="Kamat A."/>
            <person name="Kanga B."/>
            <person name="Kashin S."/>
            <person name="Khazanovich D."/>
            <person name="Kisner P."/>
            <person name="Lance K."/>
            <person name="Lara M."/>
            <person name="Lee W."/>
            <person name="Lennon N."/>
            <person name="Letendre F."/>
            <person name="LeVine R."/>
            <person name="Lipovsky A."/>
            <person name="Liu X."/>
            <person name="Liu J."/>
            <person name="Liu S."/>
            <person name="Lokyitsang T."/>
            <person name="Lokyitsang Y."/>
            <person name="Lubonja R."/>
            <person name="Lui A."/>
            <person name="MacDonald P."/>
            <person name="Magnisalis V."/>
            <person name="Maru K."/>
            <person name="Matthews C."/>
            <person name="McCusker W."/>
            <person name="McDonough S."/>
            <person name="Mehta T."/>
            <person name="Meldrim J."/>
            <person name="Meneus L."/>
            <person name="Mihai O."/>
            <person name="Mihalev A."/>
            <person name="Mihova T."/>
            <person name="Mittelman R."/>
            <person name="Mlenga V."/>
            <person name="Montmayeur A."/>
            <person name="Mulrain L."/>
            <person name="Navidi A."/>
            <person name="Naylor J."/>
            <person name="Negash T."/>
            <person name="Nguyen T."/>
            <person name="Nguyen N."/>
            <person name="Nicol R."/>
            <person name="Norbu C."/>
            <person name="Norbu N."/>
            <person name="Novod N."/>
            <person name="O'Neill B."/>
            <person name="Osman S."/>
            <person name="Markiewicz E."/>
            <person name="Oyono O.L."/>
            <person name="Patti C."/>
            <person name="Phunkhang P."/>
            <person name="Pierre F."/>
            <person name="Priest M."/>
            <person name="Raghuraman S."/>
            <person name="Rege F."/>
            <person name="Reyes R."/>
            <person name="Rise C."/>
            <person name="Rogov P."/>
            <person name="Ross K."/>
            <person name="Ryan E."/>
            <person name="Settipalli S."/>
            <person name="Shea T."/>
            <person name="Sherpa N."/>
            <person name="Shi L."/>
            <person name="Shih D."/>
            <person name="Sparrow T."/>
            <person name="Spaulding J."/>
            <person name="Stalker J."/>
            <person name="Stange-Thomann N."/>
            <person name="Stavropoulos S."/>
            <person name="Stone C."/>
            <person name="Strader C."/>
            <person name="Tesfaye S."/>
            <person name="Thomson T."/>
            <person name="Thoulutsang Y."/>
            <person name="Thoulutsang D."/>
            <person name="Topham K."/>
            <person name="Topping I."/>
            <person name="Tsamla T."/>
            <person name="Vassiliev H."/>
            <person name="Vo A."/>
            <person name="Wangchuk T."/>
            <person name="Wangdi T."/>
            <person name="Weiand M."/>
            <person name="Wilkinson J."/>
            <person name="Wilson A."/>
            <person name="Yadav S."/>
            <person name="Young G."/>
            <person name="Yu Q."/>
            <person name="Zembek L."/>
            <person name="Zhong D."/>
            <person name="Zimmer A."/>
            <person name="Zwirko Z."/>
            <person name="Jaffe D.B."/>
            <person name="Alvarez P."/>
            <person name="Brockman W."/>
            <person name="Butler J."/>
            <person name="Chin C."/>
            <person name="Gnerre S."/>
            <person name="Grabherr M."/>
            <person name="Kleber M."/>
            <person name="Mauceli E."/>
            <person name="MacCallum I."/>
        </authorList>
    </citation>
    <scope>NUCLEOTIDE SEQUENCE [LARGE SCALE GENOMIC DNA]</scope>
    <source>
        <strain evidence="2">Tucson 14024-0371.13</strain>
    </source>
</reference>
<dbReference type="InParanoid" id="A0A0P8XHY5"/>
<keyword evidence="2" id="KW-1185">Reference proteome</keyword>
<proteinExistence type="predicted"/>
<dbReference type="AlphaFoldDB" id="A0A0P8XHY5"/>
<organism evidence="1 2">
    <name type="scientific">Drosophila ananassae</name>
    <name type="common">Fruit fly</name>
    <dbReference type="NCBI Taxonomy" id="7217"/>
    <lineage>
        <taxon>Eukaryota</taxon>
        <taxon>Metazoa</taxon>
        <taxon>Ecdysozoa</taxon>
        <taxon>Arthropoda</taxon>
        <taxon>Hexapoda</taxon>
        <taxon>Insecta</taxon>
        <taxon>Pterygota</taxon>
        <taxon>Neoptera</taxon>
        <taxon>Endopterygota</taxon>
        <taxon>Diptera</taxon>
        <taxon>Brachycera</taxon>
        <taxon>Muscomorpha</taxon>
        <taxon>Ephydroidea</taxon>
        <taxon>Drosophilidae</taxon>
        <taxon>Drosophila</taxon>
        <taxon>Sophophora</taxon>
    </lineage>
</organism>
<sequence length="66" mass="7216">MSNDVESESSGCGKPVNKLEELARTQIYRGLMAPTTITENIDIKCRGSDINCIDLAGPYSLQPTNR</sequence>
<evidence type="ECO:0000313" key="1">
    <source>
        <dbReference type="EMBL" id="KPU74479.1"/>
    </source>
</evidence>
<protein>
    <submittedName>
        <fullName evidence="1">Uncharacterized protein, isoform B</fullName>
    </submittedName>
</protein>
<name>A0A0P8XHY5_DROAN</name>
<gene>
    <name evidence="1" type="primary">Dana\GF26281</name>
    <name evidence="1" type="ORF">GF26281</name>
</gene>
<dbReference type="EMBL" id="CH902624">
    <property type="protein sequence ID" value="KPU74479.1"/>
    <property type="molecule type" value="Genomic_DNA"/>
</dbReference>
<dbReference type="Proteomes" id="UP000007801">
    <property type="component" value="Unassembled WGS sequence"/>
</dbReference>
<accession>A0A0P8XHY5</accession>